<sequence>MYSTRIIPRVQGAYTARIQTELSLLLNDLILKGRNFVNTDQDYWHVLGASRVLFGCNVRIYFYDRDKQPLSVVVHT</sequence>
<dbReference type="EMBL" id="AGNK02002956">
    <property type="status" value="NOT_ANNOTATED_CDS"/>
    <property type="molecule type" value="Genomic_DNA"/>
</dbReference>
<protein>
    <submittedName>
        <fullName evidence="1">Uncharacterized protein</fullName>
    </submittedName>
</protein>
<proteinExistence type="predicted"/>
<reference evidence="1" key="2">
    <citation type="submission" date="2018-08" db="UniProtKB">
        <authorList>
            <consortium name="EnsemblPlants"/>
        </authorList>
    </citation>
    <scope>IDENTIFICATION</scope>
    <source>
        <strain evidence="1">Yugu1</strain>
    </source>
</reference>
<organism evidence="1 2">
    <name type="scientific">Setaria italica</name>
    <name type="common">Foxtail millet</name>
    <name type="synonym">Panicum italicum</name>
    <dbReference type="NCBI Taxonomy" id="4555"/>
    <lineage>
        <taxon>Eukaryota</taxon>
        <taxon>Viridiplantae</taxon>
        <taxon>Streptophyta</taxon>
        <taxon>Embryophyta</taxon>
        <taxon>Tracheophyta</taxon>
        <taxon>Spermatophyta</taxon>
        <taxon>Magnoliopsida</taxon>
        <taxon>Liliopsida</taxon>
        <taxon>Poales</taxon>
        <taxon>Poaceae</taxon>
        <taxon>PACMAD clade</taxon>
        <taxon>Panicoideae</taxon>
        <taxon>Panicodae</taxon>
        <taxon>Paniceae</taxon>
        <taxon>Cenchrinae</taxon>
        <taxon>Setaria</taxon>
    </lineage>
</organism>
<dbReference type="EnsemblPlants" id="KQL05007">
    <property type="protein sequence ID" value="KQL05007"/>
    <property type="gene ID" value="SETIT_003601mg"/>
</dbReference>
<accession>K3XNX8</accession>
<dbReference type="InParanoid" id="K3XNX8"/>
<keyword evidence="2" id="KW-1185">Reference proteome</keyword>
<dbReference type="AlphaFoldDB" id="K3XNX8"/>
<dbReference type="HOGENOM" id="CLU_2659199_0_0_1"/>
<dbReference type="Proteomes" id="UP000004995">
    <property type="component" value="Unassembled WGS sequence"/>
</dbReference>
<evidence type="ECO:0000313" key="1">
    <source>
        <dbReference type="EnsemblPlants" id="KQL05007"/>
    </source>
</evidence>
<evidence type="ECO:0000313" key="2">
    <source>
        <dbReference type="Proteomes" id="UP000004995"/>
    </source>
</evidence>
<reference evidence="2" key="1">
    <citation type="journal article" date="2012" name="Nat. Biotechnol.">
        <title>Reference genome sequence of the model plant Setaria.</title>
        <authorList>
            <person name="Bennetzen J.L."/>
            <person name="Schmutz J."/>
            <person name="Wang H."/>
            <person name="Percifield R."/>
            <person name="Hawkins J."/>
            <person name="Pontaroli A.C."/>
            <person name="Estep M."/>
            <person name="Feng L."/>
            <person name="Vaughn J.N."/>
            <person name="Grimwood J."/>
            <person name="Jenkins J."/>
            <person name="Barry K."/>
            <person name="Lindquist E."/>
            <person name="Hellsten U."/>
            <person name="Deshpande S."/>
            <person name="Wang X."/>
            <person name="Wu X."/>
            <person name="Mitros T."/>
            <person name="Triplett J."/>
            <person name="Yang X."/>
            <person name="Ye C.Y."/>
            <person name="Mauro-Herrera M."/>
            <person name="Wang L."/>
            <person name="Li P."/>
            <person name="Sharma M."/>
            <person name="Sharma R."/>
            <person name="Ronald P.C."/>
            <person name="Panaud O."/>
            <person name="Kellogg E.A."/>
            <person name="Brutnell T.P."/>
            <person name="Doust A.N."/>
            <person name="Tuskan G.A."/>
            <person name="Rokhsar D."/>
            <person name="Devos K.M."/>
        </authorList>
    </citation>
    <scope>NUCLEOTIDE SEQUENCE [LARGE SCALE GENOMIC DNA]</scope>
    <source>
        <strain evidence="2">cv. Yugu1</strain>
    </source>
</reference>
<name>K3XNX8_SETIT</name>
<dbReference type="Gramene" id="KQL05007">
    <property type="protein sequence ID" value="KQL05007"/>
    <property type="gene ID" value="SETIT_003601mg"/>
</dbReference>